<evidence type="ECO:0000256" key="1">
    <source>
        <dbReference type="SAM" id="MobiDB-lite"/>
    </source>
</evidence>
<protein>
    <submittedName>
        <fullName evidence="2">Uncharacterized protein</fullName>
    </submittedName>
</protein>
<keyword evidence="3" id="KW-1185">Reference proteome</keyword>
<dbReference type="Proteomes" id="UP001066276">
    <property type="component" value="Chromosome 8"/>
</dbReference>
<proteinExistence type="predicted"/>
<feature type="region of interest" description="Disordered" evidence="1">
    <location>
        <begin position="100"/>
        <end position="125"/>
    </location>
</feature>
<accession>A0AAV7P1Z0</accession>
<evidence type="ECO:0000313" key="3">
    <source>
        <dbReference type="Proteomes" id="UP001066276"/>
    </source>
</evidence>
<organism evidence="2 3">
    <name type="scientific">Pleurodeles waltl</name>
    <name type="common">Iberian ribbed newt</name>
    <dbReference type="NCBI Taxonomy" id="8319"/>
    <lineage>
        <taxon>Eukaryota</taxon>
        <taxon>Metazoa</taxon>
        <taxon>Chordata</taxon>
        <taxon>Craniata</taxon>
        <taxon>Vertebrata</taxon>
        <taxon>Euteleostomi</taxon>
        <taxon>Amphibia</taxon>
        <taxon>Batrachia</taxon>
        <taxon>Caudata</taxon>
        <taxon>Salamandroidea</taxon>
        <taxon>Salamandridae</taxon>
        <taxon>Pleurodelinae</taxon>
        <taxon>Pleurodeles</taxon>
    </lineage>
</organism>
<gene>
    <name evidence="2" type="ORF">NDU88_007366</name>
</gene>
<sequence length="125" mass="14625">MIPTCPEWKPPHYDPGATQAKRQENNARASRKRRVTERQLNTGNRVIIWDRRPGWKFRTPFEQEVWTIISVTGTMITAQKWAEQVSRNILWFRKVPVPECPTDDPEPSDNAWDFAPRVREPSVGL</sequence>
<dbReference type="EMBL" id="JANPWB010000012">
    <property type="protein sequence ID" value="KAJ1119180.1"/>
    <property type="molecule type" value="Genomic_DNA"/>
</dbReference>
<reference evidence="2" key="1">
    <citation type="journal article" date="2022" name="bioRxiv">
        <title>Sequencing and chromosome-scale assembly of the giantPleurodeles waltlgenome.</title>
        <authorList>
            <person name="Brown T."/>
            <person name="Elewa A."/>
            <person name="Iarovenko S."/>
            <person name="Subramanian E."/>
            <person name="Araus A.J."/>
            <person name="Petzold A."/>
            <person name="Susuki M."/>
            <person name="Suzuki K.-i.T."/>
            <person name="Hayashi T."/>
            <person name="Toyoda A."/>
            <person name="Oliveira C."/>
            <person name="Osipova E."/>
            <person name="Leigh N.D."/>
            <person name="Simon A."/>
            <person name="Yun M.H."/>
        </authorList>
    </citation>
    <scope>NUCLEOTIDE SEQUENCE</scope>
    <source>
        <strain evidence="2">20211129_DDA</strain>
        <tissue evidence="2">Liver</tissue>
    </source>
</reference>
<feature type="region of interest" description="Disordered" evidence="1">
    <location>
        <begin position="1"/>
        <end position="37"/>
    </location>
</feature>
<dbReference type="AlphaFoldDB" id="A0AAV7P1Z0"/>
<comment type="caution">
    <text evidence="2">The sequence shown here is derived from an EMBL/GenBank/DDBJ whole genome shotgun (WGS) entry which is preliminary data.</text>
</comment>
<feature type="compositionally biased region" description="Basic and acidic residues" evidence="1">
    <location>
        <begin position="116"/>
        <end position="125"/>
    </location>
</feature>
<evidence type="ECO:0000313" key="2">
    <source>
        <dbReference type="EMBL" id="KAJ1119180.1"/>
    </source>
</evidence>
<name>A0AAV7P1Z0_PLEWA</name>